<proteinExistence type="predicted"/>
<dbReference type="EMBL" id="CP131062">
    <property type="protein sequence ID" value="WNY28313.1"/>
    <property type="molecule type" value="Genomic_DNA"/>
</dbReference>
<evidence type="ECO:0000313" key="4">
    <source>
        <dbReference type="Proteomes" id="UP001302662"/>
    </source>
</evidence>
<feature type="compositionally biased region" description="Pro residues" evidence="1">
    <location>
        <begin position="40"/>
        <end position="51"/>
    </location>
</feature>
<sequence>MTDEPKKKRFVCDLCEKEFASKQRLNYHYEQKVCGDPNEMPEPPEPKPTPNDTPKEDDFEQKATAHLKKLGLYKEQKEDLDPTVYKCGSCGHKQETKYKHCPSCGDVNEWD</sequence>
<dbReference type="SUPFAM" id="SSF57667">
    <property type="entry name" value="beta-beta-alpha zinc fingers"/>
    <property type="match status" value="1"/>
</dbReference>
<name>A0AA97A7Q0_9EURY</name>
<feature type="region of interest" description="Disordered" evidence="1">
    <location>
        <begin position="32"/>
        <end position="58"/>
    </location>
</feature>
<feature type="domain" description="C2H2-type" evidence="2">
    <location>
        <begin position="10"/>
        <end position="41"/>
    </location>
</feature>
<gene>
    <name evidence="3" type="ORF">MmiEs2_04980</name>
</gene>
<dbReference type="AlphaFoldDB" id="A0AA97A7Q0"/>
<dbReference type="Proteomes" id="UP001302662">
    <property type="component" value="Chromosome"/>
</dbReference>
<evidence type="ECO:0000313" key="3">
    <source>
        <dbReference type="EMBL" id="WNY28313.1"/>
    </source>
</evidence>
<protein>
    <recommendedName>
        <fullName evidence="2">C2H2-type domain-containing protein</fullName>
    </recommendedName>
</protein>
<dbReference type="RefSeq" id="WP_316559854.1">
    <property type="nucleotide sequence ID" value="NZ_CP131062.1"/>
</dbReference>
<dbReference type="InterPro" id="IPR013087">
    <property type="entry name" value="Znf_C2H2_type"/>
</dbReference>
<dbReference type="InterPro" id="IPR036236">
    <property type="entry name" value="Znf_C2H2_sf"/>
</dbReference>
<dbReference type="GeneID" id="85196946"/>
<organism evidence="3 4">
    <name type="scientific">Methanimicrococcus stummii</name>
    <dbReference type="NCBI Taxonomy" id="3028294"/>
    <lineage>
        <taxon>Archaea</taxon>
        <taxon>Methanobacteriati</taxon>
        <taxon>Methanobacteriota</taxon>
        <taxon>Stenosarchaea group</taxon>
        <taxon>Methanomicrobia</taxon>
        <taxon>Methanosarcinales</taxon>
        <taxon>Methanosarcinaceae</taxon>
        <taxon>Methanimicrococcus</taxon>
    </lineage>
</organism>
<dbReference type="KEGG" id="mees:MmiEs2_04980"/>
<keyword evidence="4" id="KW-1185">Reference proteome</keyword>
<dbReference type="PROSITE" id="PS50157">
    <property type="entry name" value="ZINC_FINGER_C2H2_2"/>
    <property type="match status" value="1"/>
</dbReference>
<reference evidence="3 4" key="1">
    <citation type="submission" date="2023-07" db="EMBL/GenBank/DDBJ databases">
        <title>Closed genome sequence of Methanimicrococcus sp. Es2.</title>
        <authorList>
            <person name="Protasov E."/>
            <person name="Platt K."/>
            <person name="Reeh H."/>
            <person name="Poehlein A."/>
            <person name="Daniel R."/>
            <person name="Brune A."/>
        </authorList>
    </citation>
    <scope>NUCLEOTIDE SEQUENCE [LARGE SCALE GENOMIC DNA]</scope>
    <source>
        <strain evidence="3 4">Es2</strain>
    </source>
</reference>
<evidence type="ECO:0000259" key="2">
    <source>
        <dbReference type="PROSITE" id="PS50157"/>
    </source>
</evidence>
<evidence type="ECO:0000256" key="1">
    <source>
        <dbReference type="SAM" id="MobiDB-lite"/>
    </source>
</evidence>
<accession>A0AA97A7Q0</accession>